<reference evidence="2" key="1">
    <citation type="submission" date="2010-05" db="EMBL/GenBank/DDBJ databases">
        <title>The draft genome of Desulfonatronospira thiodismutans ASO3-1.</title>
        <authorList>
            <consortium name="US DOE Joint Genome Institute (JGI-PGF)"/>
            <person name="Lucas S."/>
            <person name="Copeland A."/>
            <person name="Lapidus A."/>
            <person name="Cheng J.-F."/>
            <person name="Bruce D."/>
            <person name="Goodwin L."/>
            <person name="Pitluck S."/>
            <person name="Chertkov O."/>
            <person name="Brettin T."/>
            <person name="Detter J.C."/>
            <person name="Han C."/>
            <person name="Land M.L."/>
            <person name="Hauser L."/>
            <person name="Kyrpides N."/>
            <person name="Mikhailova N."/>
            <person name="Muyzer G."/>
            <person name="Woyke T."/>
        </authorList>
    </citation>
    <scope>NUCLEOTIDE SEQUENCE [LARGE SCALE GENOMIC DNA]</scope>
    <source>
        <strain evidence="2">ASO3-1</strain>
    </source>
</reference>
<proteinExistence type="predicted"/>
<organism evidence="2 3">
    <name type="scientific">Desulfonatronospira thiodismutans ASO3-1</name>
    <dbReference type="NCBI Taxonomy" id="555779"/>
    <lineage>
        <taxon>Bacteria</taxon>
        <taxon>Pseudomonadati</taxon>
        <taxon>Thermodesulfobacteriota</taxon>
        <taxon>Desulfovibrionia</taxon>
        <taxon>Desulfovibrionales</taxon>
        <taxon>Desulfonatronovibrionaceae</taxon>
        <taxon>Desulfonatronospira</taxon>
    </lineage>
</organism>
<feature type="transmembrane region" description="Helical" evidence="1">
    <location>
        <begin position="21"/>
        <end position="51"/>
    </location>
</feature>
<dbReference type="EMBL" id="ACJN02000001">
    <property type="protein sequence ID" value="EFI35310.1"/>
    <property type="molecule type" value="Genomic_DNA"/>
</dbReference>
<dbReference type="RefSeq" id="WP_008868442.1">
    <property type="nucleotide sequence ID" value="NZ_ACJN02000001.1"/>
</dbReference>
<keyword evidence="3" id="KW-1185">Reference proteome</keyword>
<dbReference type="Proteomes" id="UP000005496">
    <property type="component" value="Unassembled WGS sequence"/>
</dbReference>
<dbReference type="AlphaFoldDB" id="D6SKU9"/>
<protein>
    <submittedName>
        <fullName evidence="2">Uncharacterized protein</fullName>
    </submittedName>
</protein>
<evidence type="ECO:0000313" key="3">
    <source>
        <dbReference type="Proteomes" id="UP000005496"/>
    </source>
</evidence>
<keyword evidence="1" id="KW-0812">Transmembrane</keyword>
<keyword evidence="1" id="KW-1133">Transmembrane helix</keyword>
<evidence type="ECO:0000313" key="2">
    <source>
        <dbReference type="EMBL" id="EFI35310.1"/>
    </source>
</evidence>
<gene>
    <name evidence="2" type="ORF">Dthio_PD2725</name>
</gene>
<name>D6SKU9_9BACT</name>
<sequence length="124" mass="13852">MVRDIGGGNLCMGDNLRIRRILVRCTGFLCIELDPDIFFVAIVLSIGIMGIGHGRSLSFLIYLDFDLALIIRVHLFIDEAQYQLIRKKGFKSAQRPREIYNIASSGHVSGQIPLFSTMPLGNRG</sequence>
<evidence type="ECO:0000256" key="1">
    <source>
        <dbReference type="SAM" id="Phobius"/>
    </source>
</evidence>
<keyword evidence="1" id="KW-0472">Membrane</keyword>
<comment type="caution">
    <text evidence="2">The sequence shown here is derived from an EMBL/GenBank/DDBJ whole genome shotgun (WGS) entry which is preliminary data.</text>
</comment>
<accession>D6SKU9</accession>